<evidence type="ECO:0000313" key="3">
    <source>
        <dbReference type="Proteomes" id="UP000318199"/>
    </source>
</evidence>
<dbReference type="Proteomes" id="UP000318199">
    <property type="component" value="Unassembled WGS sequence"/>
</dbReference>
<evidence type="ECO:0000256" key="1">
    <source>
        <dbReference type="SAM" id="MobiDB-lite"/>
    </source>
</evidence>
<reference evidence="2 3" key="1">
    <citation type="submission" date="2019-07" db="EMBL/GenBank/DDBJ databases">
        <title>Caenimonas sedimenti sp. nov., isolated from activated sludge.</title>
        <authorList>
            <person name="Xu J."/>
        </authorList>
    </citation>
    <scope>NUCLEOTIDE SEQUENCE [LARGE SCALE GENOMIC DNA]</scope>
    <source>
        <strain evidence="2 3">HX-9-20</strain>
    </source>
</reference>
<gene>
    <name evidence="2" type="ORF">FN976_19625</name>
</gene>
<proteinExistence type="predicted"/>
<evidence type="ECO:0000313" key="2">
    <source>
        <dbReference type="EMBL" id="TWO69497.1"/>
    </source>
</evidence>
<dbReference type="AlphaFoldDB" id="A0A562ZM57"/>
<organism evidence="2 3">
    <name type="scientific">Caenimonas sedimenti</name>
    <dbReference type="NCBI Taxonomy" id="2596921"/>
    <lineage>
        <taxon>Bacteria</taxon>
        <taxon>Pseudomonadati</taxon>
        <taxon>Pseudomonadota</taxon>
        <taxon>Betaproteobacteria</taxon>
        <taxon>Burkholderiales</taxon>
        <taxon>Comamonadaceae</taxon>
        <taxon>Caenimonas</taxon>
    </lineage>
</organism>
<dbReference type="RefSeq" id="WP_145894755.1">
    <property type="nucleotide sequence ID" value="NZ_VOBQ01000015.1"/>
</dbReference>
<name>A0A562ZM57_9BURK</name>
<keyword evidence="3" id="KW-1185">Reference proteome</keyword>
<comment type="caution">
    <text evidence="2">The sequence shown here is derived from an EMBL/GenBank/DDBJ whole genome shotgun (WGS) entry which is preliminary data.</text>
</comment>
<dbReference type="EMBL" id="VOBQ01000015">
    <property type="protein sequence ID" value="TWO69497.1"/>
    <property type="molecule type" value="Genomic_DNA"/>
</dbReference>
<protein>
    <submittedName>
        <fullName evidence="2">Uncharacterized protein</fullName>
    </submittedName>
</protein>
<sequence length="510" mass="56575">MWQTLVNLVLSILHDDPRYEGQTEESLLDWVIGHGYPGAPSPHQSTRDLIYVYAANLLNSGARGPNAQAFAQMIAAGTRHFIHQNAVRPMELRALARHCAAYLDETGEQLVGRTDRNPVYRREIQQLADGAVLQRGLMLPRLMQSVVQFVRLLNEPHYGGQAANFHSPFMHRHDAVVPNPFPQNKLREIIDFPQVGVAVGMNFLKDSQLSAFAPDGRSVRQRFEDLGNCHVGWFVKPDMHVLRLMLYATGRAANLGIGSDAISTLDAKQLEQLQLRYAEGRPGAHMGSNYEYQLHRGWPDEGGLWRCIEDVQRLAQASGIAPVGIDRLLYLIGSGNFQSQEARLTVSQSERYRRFVDAIDPLFGARRDAFTSRTVPTPASCVAPPIVNEPLRPQGADSGDSMTPYPQWADGKTPKTHPQARPQAWRPVQNATVIHVKGATYRGSREITGTFQLADSEQGPVAHAGKLRVEVLCSWFGVKPPTTFPKLVVQPGDFRVESGFSGDVVDDIAK</sequence>
<accession>A0A562ZM57</accession>
<feature type="region of interest" description="Disordered" evidence="1">
    <location>
        <begin position="384"/>
        <end position="423"/>
    </location>
</feature>